<name>A0ACB8AZV3_9AGAM</name>
<proteinExistence type="predicted"/>
<protein>
    <submittedName>
        <fullName evidence="1">Uncharacterized protein</fullName>
    </submittedName>
</protein>
<accession>A0ACB8AZV3</accession>
<keyword evidence="2" id="KW-1185">Reference proteome</keyword>
<comment type="caution">
    <text evidence="1">The sequence shown here is derived from an EMBL/GenBank/DDBJ whole genome shotgun (WGS) entry which is preliminary data.</text>
</comment>
<dbReference type="Proteomes" id="UP000790709">
    <property type="component" value="Unassembled WGS sequence"/>
</dbReference>
<reference evidence="1" key="1">
    <citation type="journal article" date="2021" name="New Phytol.">
        <title>Evolutionary innovations through gain and loss of genes in the ectomycorrhizal Boletales.</title>
        <authorList>
            <person name="Wu G."/>
            <person name="Miyauchi S."/>
            <person name="Morin E."/>
            <person name="Kuo A."/>
            <person name="Drula E."/>
            <person name="Varga T."/>
            <person name="Kohler A."/>
            <person name="Feng B."/>
            <person name="Cao Y."/>
            <person name="Lipzen A."/>
            <person name="Daum C."/>
            <person name="Hundley H."/>
            <person name="Pangilinan J."/>
            <person name="Johnson J."/>
            <person name="Barry K."/>
            <person name="LaButti K."/>
            <person name="Ng V."/>
            <person name="Ahrendt S."/>
            <person name="Min B."/>
            <person name="Choi I.G."/>
            <person name="Park H."/>
            <person name="Plett J.M."/>
            <person name="Magnuson J."/>
            <person name="Spatafora J.W."/>
            <person name="Nagy L.G."/>
            <person name="Henrissat B."/>
            <person name="Grigoriev I.V."/>
            <person name="Yang Z.L."/>
            <person name="Xu J."/>
            <person name="Martin F.M."/>
        </authorList>
    </citation>
    <scope>NUCLEOTIDE SEQUENCE</scope>
    <source>
        <strain evidence="1">KUC20120723A-06</strain>
    </source>
</reference>
<evidence type="ECO:0000313" key="2">
    <source>
        <dbReference type="Proteomes" id="UP000790709"/>
    </source>
</evidence>
<sequence>MSPTPPALPSACRNSSGLSQTGLGLLLLAWGVSDVWCLQLIWVVSSLHGAFSRRLGHPQVAWTALNSSGSSPAHLDCLQLVWAVSSSHGASSTRNGRPQLAWVVLDSTGSSSARMGRPQVAWVALKLPGSS</sequence>
<dbReference type="EMBL" id="MU266735">
    <property type="protein sequence ID" value="KAH7918785.1"/>
    <property type="molecule type" value="Genomic_DNA"/>
</dbReference>
<gene>
    <name evidence="1" type="ORF">BV22DRAFT_1134333</name>
</gene>
<organism evidence="1 2">
    <name type="scientific">Leucogyrophana mollusca</name>
    <dbReference type="NCBI Taxonomy" id="85980"/>
    <lineage>
        <taxon>Eukaryota</taxon>
        <taxon>Fungi</taxon>
        <taxon>Dikarya</taxon>
        <taxon>Basidiomycota</taxon>
        <taxon>Agaricomycotina</taxon>
        <taxon>Agaricomycetes</taxon>
        <taxon>Agaricomycetidae</taxon>
        <taxon>Boletales</taxon>
        <taxon>Boletales incertae sedis</taxon>
        <taxon>Leucogyrophana</taxon>
    </lineage>
</organism>
<evidence type="ECO:0000313" key="1">
    <source>
        <dbReference type="EMBL" id="KAH7918785.1"/>
    </source>
</evidence>